<feature type="region of interest" description="Disordered" evidence="3">
    <location>
        <begin position="320"/>
        <end position="351"/>
    </location>
</feature>
<reference evidence="4" key="1">
    <citation type="submission" date="2014-08" db="EMBL/GenBank/DDBJ databases">
        <authorList>
            <person name="Sharma Rahul"/>
            <person name="Thines Marco"/>
        </authorList>
    </citation>
    <scope>NUCLEOTIDE SEQUENCE</scope>
</reference>
<dbReference type="AlphaFoldDB" id="A0A0F7SEI3"/>
<organism evidence="4">
    <name type="scientific">Phaffia rhodozyma</name>
    <name type="common">Yeast</name>
    <name type="synonym">Xanthophyllomyces dendrorhous</name>
    <dbReference type="NCBI Taxonomy" id="264483"/>
    <lineage>
        <taxon>Eukaryota</taxon>
        <taxon>Fungi</taxon>
        <taxon>Dikarya</taxon>
        <taxon>Basidiomycota</taxon>
        <taxon>Agaricomycotina</taxon>
        <taxon>Tremellomycetes</taxon>
        <taxon>Cystofilobasidiales</taxon>
        <taxon>Mrakiaceae</taxon>
        <taxon>Phaffia</taxon>
    </lineage>
</organism>
<evidence type="ECO:0000256" key="3">
    <source>
        <dbReference type="SAM" id="MobiDB-lite"/>
    </source>
</evidence>
<dbReference type="GO" id="GO:0005778">
    <property type="term" value="C:peroxisomal membrane"/>
    <property type="evidence" value="ECO:0007669"/>
    <property type="project" value="UniProtKB-SubCell"/>
</dbReference>
<feature type="compositionally biased region" description="Basic and acidic residues" evidence="3">
    <location>
        <begin position="342"/>
        <end position="351"/>
    </location>
</feature>
<dbReference type="PANTHER" id="PTHR13299">
    <property type="entry name" value="PEROXISOMAL MEMBRANE PROTEIN PEX16"/>
    <property type="match status" value="1"/>
</dbReference>
<evidence type="ECO:0000256" key="2">
    <source>
        <dbReference type="RuleBase" id="RU365003"/>
    </source>
</evidence>
<proteinExistence type="inferred from homology"/>
<dbReference type="InterPro" id="IPR013919">
    <property type="entry name" value="Pex16"/>
</dbReference>
<dbReference type="Pfam" id="PF08610">
    <property type="entry name" value="Pex16"/>
    <property type="match status" value="1"/>
</dbReference>
<dbReference type="EMBL" id="LN483116">
    <property type="protein sequence ID" value="CDZ96205.1"/>
    <property type="molecule type" value="Genomic_DNA"/>
</dbReference>
<feature type="compositionally biased region" description="Low complexity" evidence="3">
    <location>
        <begin position="320"/>
        <end position="341"/>
    </location>
</feature>
<name>A0A0F7SEI3_PHARH</name>
<accession>A0A0F7SEI3</accession>
<evidence type="ECO:0000256" key="1">
    <source>
        <dbReference type="ARBA" id="ARBA00009505"/>
    </source>
</evidence>
<dbReference type="PANTHER" id="PTHR13299:SF0">
    <property type="entry name" value="PEROXISOMAL MEMBRANE PROTEIN PEX16"/>
    <property type="match status" value="1"/>
</dbReference>
<sequence>MEGISTSLDTKTISPQSHQVLDPDILPSLHPVDPPRAASAPTPVLATGYTKFLIENAASINSVEGAIRSGSYLLPGRFEGAEIVSEGVSAFLHILTHLHSTIISNYVGRLPLTFRPPVSPPTMQERYTRSWAKSSGLYRWSARLLQLLSQVELLVEMCAHRMDLKDKKQGKENRGSRRANVLVGIEGIKTILRLILLAVTSRPLINPPLPQPASDLTSVPLSTSPSPLSEPERDLTQIKNPIQEILLPKTLYTSSLVKGRDLVTPLAGWKDTLGEVFWAGRGAFYVLLWVWGRKFGGRGKAVWGALLLSILSRNLSRAASSPSSALTPSKPTYPSSTTSPESSRKVSSLERAERANRDKAFFGYLFRGAVWETLTRPMLESVARKSSKIPIVGLVGGVLEDYIPLIENYYYYTAD</sequence>
<dbReference type="GO" id="GO:0007031">
    <property type="term" value="P:peroxisome organization"/>
    <property type="evidence" value="ECO:0007669"/>
    <property type="project" value="UniProtKB-KW"/>
</dbReference>
<comment type="subcellular location">
    <subcellularLocation>
        <location evidence="2">Peroxisome membrane</location>
    </subcellularLocation>
</comment>
<evidence type="ECO:0000313" key="4">
    <source>
        <dbReference type="EMBL" id="CDZ96205.1"/>
    </source>
</evidence>
<keyword evidence="2" id="KW-0962">Peroxisome biogenesis</keyword>
<keyword evidence="2" id="KW-0576">Peroxisome</keyword>
<protein>
    <recommendedName>
        <fullName evidence="2">Peroxisomal membrane protein PEX16</fullName>
    </recommendedName>
</protein>
<comment type="similarity">
    <text evidence="1 2">Belongs to the peroxin-16 family.</text>
</comment>